<gene>
    <name evidence="1" type="ORF">S03H2_06919</name>
</gene>
<organism evidence="1">
    <name type="scientific">marine sediment metagenome</name>
    <dbReference type="NCBI Taxonomy" id="412755"/>
    <lineage>
        <taxon>unclassified sequences</taxon>
        <taxon>metagenomes</taxon>
        <taxon>ecological metagenomes</taxon>
    </lineage>
</organism>
<evidence type="ECO:0000313" key="1">
    <source>
        <dbReference type="EMBL" id="GAH20614.1"/>
    </source>
</evidence>
<protein>
    <submittedName>
        <fullName evidence="1">Uncharacterized protein</fullName>
    </submittedName>
</protein>
<accession>X1ETX5</accession>
<name>X1ETX5_9ZZZZ</name>
<dbReference type="AlphaFoldDB" id="X1ETX5"/>
<comment type="caution">
    <text evidence="1">The sequence shown here is derived from an EMBL/GenBank/DDBJ whole genome shotgun (WGS) entry which is preliminary data.</text>
</comment>
<sequence>MAGNTRGKLKEHFEGIHRNFDWILYHCEKSLILIADMNPALKKAVTSVAKGVDIIDKMVQKLYSRL</sequence>
<proteinExistence type="predicted"/>
<reference evidence="1" key="1">
    <citation type="journal article" date="2014" name="Front. Microbiol.">
        <title>High frequency of phylogenetically diverse reductive dehalogenase-homologous genes in deep subseafloor sedimentary metagenomes.</title>
        <authorList>
            <person name="Kawai M."/>
            <person name="Futagami T."/>
            <person name="Toyoda A."/>
            <person name="Takaki Y."/>
            <person name="Nishi S."/>
            <person name="Hori S."/>
            <person name="Arai W."/>
            <person name="Tsubouchi T."/>
            <person name="Morono Y."/>
            <person name="Uchiyama I."/>
            <person name="Ito T."/>
            <person name="Fujiyama A."/>
            <person name="Inagaki F."/>
            <person name="Takami H."/>
        </authorList>
    </citation>
    <scope>NUCLEOTIDE SEQUENCE</scope>
    <source>
        <strain evidence="1">Expedition CK06-06</strain>
    </source>
</reference>
<dbReference type="EMBL" id="BARU01003116">
    <property type="protein sequence ID" value="GAH20614.1"/>
    <property type="molecule type" value="Genomic_DNA"/>
</dbReference>